<dbReference type="HOGENOM" id="CLU_2181879_0_0_4"/>
<protein>
    <submittedName>
        <fullName evidence="2">Uncharacterized protein</fullName>
    </submittedName>
</protein>
<name>Q21VQ6_ALBFT</name>
<evidence type="ECO:0000256" key="1">
    <source>
        <dbReference type="SAM" id="MobiDB-lite"/>
    </source>
</evidence>
<dbReference type="AlphaFoldDB" id="Q21VQ6"/>
<accession>Q21VQ6</accession>
<feature type="region of interest" description="Disordered" evidence="1">
    <location>
        <begin position="31"/>
        <end position="63"/>
    </location>
</feature>
<dbReference type="Proteomes" id="UP000008332">
    <property type="component" value="Chromosome"/>
</dbReference>
<evidence type="ECO:0000313" key="3">
    <source>
        <dbReference type="Proteomes" id="UP000008332"/>
    </source>
</evidence>
<gene>
    <name evidence="2" type="ordered locus">Rfer_2430</name>
</gene>
<dbReference type="KEGG" id="rfr:Rfer_2430"/>
<keyword evidence="3" id="KW-1185">Reference proteome</keyword>
<organism evidence="2 3">
    <name type="scientific">Albidiferax ferrireducens (strain ATCC BAA-621 / DSM 15236 / T118)</name>
    <name type="common">Rhodoferax ferrireducens</name>
    <dbReference type="NCBI Taxonomy" id="338969"/>
    <lineage>
        <taxon>Bacteria</taxon>
        <taxon>Pseudomonadati</taxon>
        <taxon>Pseudomonadota</taxon>
        <taxon>Betaproteobacteria</taxon>
        <taxon>Burkholderiales</taxon>
        <taxon>Comamonadaceae</taxon>
        <taxon>Rhodoferax</taxon>
    </lineage>
</organism>
<evidence type="ECO:0000313" key="2">
    <source>
        <dbReference type="EMBL" id="ABD70147.1"/>
    </source>
</evidence>
<feature type="compositionally biased region" description="Basic and acidic residues" evidence="1">
    <location>
        <begin position="36"/>
        <end position="63"/>
    </location>
</feature>
<sequence length="109" mass="10999">MRVKGIGEVKAAKLSSQGLTVGGTGYKGVPATAAAAKKEDKPVAKTPEKKAEEKPVAAKEVAKDATASDCEAQALDKTGKPLAGAAKLAFVKSKAAFIKKCEAGAKASK</sequence>
<proteinExistence type="predicted"/>
<dbReference type="EMBL" id="CP000267">
    <property type="protein sequence ID" value="ABD70147.1"/>
    <property type="molecule type" value="Genomic_DNA"/>
</dbReference>
<dbReference type="RefSeq" id="WP_011464715.1">
    <property type="nucleotide sequence ID" value="NC_007908.1"/>
</dbReference>
<reference evidence="3" key="1">
    <citation type="submission" date="2006-02" db="EMBL/GenBank/DDBJ databases">
        <title>Complete sequence of chromosome of Rhodoferax ferrireducens DSM 15236.</title>
        <authorList>
            <person name="Copeland A."/>
            <person name="Lucas S."/>
            <person name="Lapidus A."/>
            <person name="Barry K."/>
            <person name="Detter J.C."/>
            <person name="Glavina del Rio T."/>
            <person name="Hammon N."/>
            <person name="Israni S."/>
            <person name="Pitluck S."/>
            <person name="Brettin T."/>
            <person name="Bruce D."/>
            <person name="Han C."/>
            <person name="Tapia R."/>
            <person name="Gilna P."/>
            <person name="Kiss H."/>
            <person name="Schmutz J."/>
            <person name="Larimer F."/>
            <person name="Land M."/>
            <person name="Kyrpides N."/>
            <person name="Ivanova N."/>
            <person name="Richardson P."/>
        </authorList>
    </citation>
    <scope>NUCLEOTIDE SEQUENCE [LARGE SCALE GENOMIC DNA]</scope>
    <source>
        <strain evidence="3">ATCC BAA-621 / DSM 15236 / T118</strain>
    </source>
</reference>